<evidence type="ECO:0000313" key="1">
    <source>
        <dbReference type="EMBL" id="AQK92519.1"/>
    </source>
</evidence>
<organism evidence="1">
    <name type="scientific">Zea mays</name>
    <name type="common">Maize</name>
    <dbReference type="NCBI Taxonomy" id="4577"/>
    <lineage>
        <taxon>Eukaryota</taxon>
        <taxon>Viridiplantae</taxon>
        <taxon>Streptophyta</taxon>
        <taxon>Embryophyta</taxon>
        <taxon>Tracheophyta</taxon>
        <taxon>Spermatophyta</taxon>
        <taxon>Magnoliopsida</taxon>
        <taxon>Liliopsida</taxon>
        <taxon>Poales</taxon>
        <taxon>Poaceae</taxon>
        <taxon>PACMAD clade</taxon>
        <taxon>Panicoideae</taxon>
        <taxon>Andropogonodae</taxon>
        <taxon>Andropogoneae</taxon>
        <taxon>Tripsacinae</taxon>
        <taxon>Zea</taxon>
    </lineage>
</organism>
<name>A0A1D6FLE6_MAIZE</name>
<gene>
    <name evidence="1" type="ORF">ZEAMMB73_Zm00001d009735</name>
</gene>
<sequence>MGNAACSFLLVTKFIYPYNPCYKLGQELRIRILLCSCAGRATEQVCLYTDSRNGKQILVIWENNFLLFAFAHHFELISSTED</sequence>
<protein>
    <submittedName>
        <fullName evidence="1">Pentatricopeptide repeat-containing protein mitochondrial</fullName>
    </submittedName>
</protein>
<accession>A0A1D6FLE6</accession>
<reference evidence="1" key="1">
    <citation type="submission" date="2015-12" db="EMBL/GenBank/DDBJ databases">
        <title>Update maize B73 reference genome by single molecule sequencing technologies.</title>
        <authorList>
            <consortium name="Maize Genome Sequencing Project"/>
            <person name="Ware D."/>
        </authorList>
    </citation>
    <scope>NUCLEOTIDE SEQUENCE</scope>
    <source>
        <tissue evidence="1">Seedling</tissue>
    </source>
</reference>
<dbReference type="EMBL" id="CM000784">
    <property type="protein sequence ID" value="AQK92519.1"/>
    <property type="molecule type" value="Genomic_DNA"/>
</dbReference>
<dbReference type="AlphaFoldDB" id="A0A1D6FLE6"/>
<proteinExistence type="predicted"/>